<reference evidence="8" key="1">
    <citation type="submission" date="2014-05" db="EMBL/GenBank/DDBJ databases">
        <title>The genome and life-stage specific transcriptomes of Globodera pallida elucidate key aspects of plant parasitism by a cyst nematode.</title>
        <authorList>
            <person name="Cotton J.A."/>
            <person name="Lilley C.J."/>
            <person name="Jones L.M."/>
            <person name="Kikuchi T."/>
            <person name="Reid A.J."/>
            <person name="Thorpe P."/>
            <person name="Tsai I.J."/>
            <person name="Beasley H."/>
            <person name="Blok V."/>
            <person name="Cock P.J.A."/>
            <person name="Van den Akker S.E."/>
            <person name="Holroyd N."/>
            <person name="Hunt M."/>
            <person name="Mantelin S."/>
            <person name="Naghra H."/>
            <person name="Pain A."/>
            <person name="Palomares-Rius J.E."/>
            <person name="Zarowiecki M."/>
            <person name="Berriman M."/>
            <person name="Jones J.T."/>
            <person name="Urwin P.E."/>
        </authorList>
    </citation>
    <scope>NUCLEOTIDE SEQUENCE [LARGE SCALE GENOMIC DNA]</scope>
    <source>
        <strain evidence="8">Lindley</strain>
    </source>
</reference>
<feature type="compositionally biased region" description="Basic and acidic residues" evidence="6">
    <location>
        <begin position="278"/>
        <end position="287"/>
    </location>
</feature>
<evidence type="ECO:0000313" key="9">
    <source>
        <dbReference type="WBParaSite" id="GPLIN_000660800"/>
    </source>
</evidence>
<feature type="compositionally biased region" description="Polar residues" evidence="6">
    <location>
        <begin position="188"/>
        <end position="198"/>
    </location>
</feature>
<dbReference type="Proteomes" id="UP000050741">
    <property type="component" value="Unassembled WGS sequence"/>
</dbReference>
<keyword evidence="3 7" id="KW-0812">Transmembrane</keyword>
<dbReference type="WBParaSite" id="GPLIN_000660800">
    <property type="protein sequence ID" value="GPLIN_000660800"/>
    <property type="gene ID" value="GPLIN_000660800"/>
</dbReference>
<sequence>MKGFRRAYRIHRKKTLWTACANVIIGVVVIFVGLIMTVLGYFDSANAPLPAAGQQKPFSDRYGDFDWLRYAMKGMQYIGPVFCGIGMFLMIIACVITLEARDRHAQIIQEESTELRRSRRYTSQQRKGELSEVGRSETGGQLRENGLKVTCARRHTHSAGDNPKRRKDAQRHHQQQQEMLSSADGEGSTANRQKTTLATPPPRQQKCHSTTNRPNIPPFLHGLSTISDASSTDPLNEYAFEEASKRKKAVRRVFGSTSDVQETEEETEFGEAGAVTGEQHKQTETAPRRKSTSAVQTVNKLEQK</sequence>
<feature type="compositionally biased region" description="Basic residues" evidence="6">
    <location>
        <begin position="164"/>
        <end position="174"/>
    </location>
</feature>
<organism evidence="8 9">
    <name type="scientific">Globodera pallida</name>
    <name type="common">Potato cyst nematode worm</name>
    <name type="synonym">Heterodera pallida</name>
    <dbReference type="NCBI Taxonomy" id="36090"/>
    <lineage>
        <taxon>Eukaryota</taxon>
        <taxon>Metazoa</taxon>
        <taxon>Ecdysozoa</taxon>
        <taxon>Nematoda</taxon>
        <taxon>Chromadorea</taxon>
        <taxon>Rhabditida</taxon>
        <taxon>Tylenchina</taxon>
        <taxon>Tylenchomorpha</taxon>
        <taxon>Tylenchoidea</taxon>
        <taxon>Heteroderidae</taxon>
        <taxon>Heteroderinae</taxon>
        <taxon>Globodera</taxon>
    </lineage>
</organism>
<reference evidence="9" key="2">
    <citation type="submission" date="2016-06" db="UniProtKB">
        <authorList>
            <consortium name="WormBaseParasite"/>
        </authorList>
    </citation>
    <scope>IDENTIFICATION</scope>
</reference>
<proteinExistence type="inferred from homology"/>
<name>A0A183C165_GLOPA</name>
<keyword evidence="5 7" id="KW-0472">Membrane</keyword>
<dbReference type="GO" id="GO:0016020">
    <property type="term" value="C:membrane"/>
    <property type="evidence" value="ECO:0007669"/>
    <property type="project" value="UniProtKB-SubCell"/>
</dbReference>
<evidence type="ECO:0000256" key="3">
    <source>
        <dbReference type="ARBA" id="ARBA00022692"/>
    </source>
</evidence>
<evidence type="ECO:0000256" key="5">
    <source>
        <dbReference type="ARBA" id="ARBA00023136"/>
    </source>
</evidence>
<evidence type="ECO:0000256" key="7">
    <source>
        <dbReference type="SAM" id="Phobius"/>
    </source>
</evidence>
<dbReference type="InterPro" id="IPR018787">
    <property type="entry name" value="DUF2371_TMEM200"/>
</dbReference>
<feature type="compositionally biased region" description="Polar residues" evidence="6">
    <location>
        <begin position="224"/>
        <end position="234"/>
    </location>
</feature>
<feature type="transmembrane region" description="Helical" evidence="7">
    <location>
        <begin position="21"/>
        <end position="42"/>
    </location>
</feature>
<evidence type="ECO:0000256" key="6">
    <source>
        <dbReference type="SAM" id="MobiDB-lite"/>
    </source>
</evidence>
<accession>A0A183C165</accession>
<evidence type="ECO:0000256" key="4">
    <source>
        <dbReference type="ARBA" id="ARBA00022989"/>
    </source>
</evidence>
<evidence type="ECO:0000256" key="2">
    <source>
        <dbReference type="ARBA" id="ARBA00005308"/>
    </source>
</evidence>
<feature type="transmembrane region" description="Helical" evidence="7">
    <location>
        <begin position="77"/>
        <end position="98"/>
    </location>
</feature>
<keyword evidence="4 7" id="KW-1133">Transmembrane helix</keyword>
<comment type="similarity">
    <text evidence="2">Belongs to the TMEM200 family.</text>
</comment>
<dbReference type="PANTHER" id="PTHR31815">
    <property type="entry name" value="AGAP005329-PA"/>
    <property type="match status" value="1"/>
</dbReference>
<feature type="region of interest" description="Disordered" evidence="6">
    <location>
        <begin position="113"/>
        <end position="304"/>
    </location>
</feature>
<dbReference type="PANTHER" id="PTHR31815:SF1">
    <property type="entry name" value="TRANSMEMBRANE PROTEIN 200C"/>
    <property type="match status" value="1"/>
</dbReference>
<feature type="compositionally biased region" description="Basic and acidic residues" evidence="6">
    <location>
        <begin position="126"/>
        <end position="135"/>
    </location>
</feature>
<evidence type="ECO:0000256" key="1">
    <source>
        <dbReference type="ARBA" id="ARBA00004141"/>
    </source>
</evidence>
<comment type="subcellular location">
    <subcellularLocation>
        <location evidence="1">Membrane</location>
        <topology evidence="1">Multi-pass membrane protein</topology>
    </subcellularLocation>
</comment>
<feature type="compositionally biased region" description="Polar residues" evidence="6">
    <location>
        <begin position="292"/>
        <end position="304"/>
    </location>
</feature>
<evidence type="ECO:0000313" key="8">
    <source>
        <dbReference type="Proteomes" id="UP000050741"/>
    </source>
</evidence>
<protein>
    <submittedName>
        <fullName evidence="9">Col_cuticle_N domain-containing protein</fullName>
    </submittedName>
</protein>
<dbReference type="AlphaFoldDB" id="A0A183C165"/>
<keyword evidence="8" id="KW-1185">Reference proteome</keyword>
<dbReference type="Pfam" id="PF10177">
    <property type="entry name" value="DUF2371"/>
    <property type="match status" value="1"/>
</dbReference>